<keyword evidence="4" id="KW-1185">Reference proteome</keyword>
<gene>
    <name evidence="3" type="ORF">ACH407_32850</name>
</gene>
<feature type="chain" id="PRO_5045970301" description="AMIN-like domain-containing protein" evidence="1">
    <location>
        <begin position="32"/>
        <end position="175"/>
    </location>
</feature>
<proteinExistence type="predicted"/>
<dbReference type="EMBL" id="JBIRUI010000021">
    <property type="protein sequence ID" value="MFI1718336.1"/>
    <property type="molecule type" value="Genomic_DNA"/>
</dbReference>
<comment type="caution">
    <text evidence="3">The sequence shown here is derived from an EMBL/GenBank/DDBJ whole genome shotgun (WGS) entry which is preliminary data.</text>
</comment>
<dbReference type="Pfam" id="PF24837">
    <property type="entry name" value="AMIN-like"/>
    <property type="match status" value="1"/>
</dbReference>
<sequence length="175" mass="18753">MTLTLPRFTRTSTTLVAALLTGLLASPTALAAPAAAASMATTCTPTCVTATRYATYPDHDRLVFDFAADGLPQVTTWRNTDGSYSGPSGQTQHLTTPGSSYLFFQFFGAHTYSDAGQPTYTSPALQQPNLPVLKGVQLLSDFEGSVDFGISLGPSTRYNVFTLTQPNRVVVDIYR</sequence>
<dbReference type="InterPro" id="IPR056303">
    <property type="entry name" value="AMIN-like"/>
</dbReference>
<evidence type="ECO:0000256" key="1">
    <source>
        <dbReference type="SAM" id="SignalP"/>
    </source>
</evidence>
<protein>
    <recommendedName>
        <fullName evidence="2">AMIN-like domain-containing protein</fullName>
    </recommendedName>
</protein>
<keyword evidence="1" id="KW-0732">Signal</keyword>
<organism evidence="3 4">
    <name type="scientific">Streptomyces litmocidini</name>
    <dbReference type="NCBI Taxonomy" id="67318"/>
    <lineage>
        <taxon>Bacteria</taxon>
        <taxon>Bacillati</taxon>
        <taxon>Actinomycetota</taxon>
        <taxon>Actinomycetes</taxon>
        <taxon>Kitasatosporales</taxon>
        <taxon>Streptomycetaceae</taxon>
        <taxon>Streptomyces</taxon>
    </lineage>
</organism>
<accession>A0ABW7UFY0</accession>
<feature type="domain" description="AMIN-like" evidence="2">
    <location>
        <begin position="48"/>
        <end position="174"/>
    </location>
</feature>
<evidence type="ECO:0000313" key="4">
    <source>
        <dbReference type="Proteomes" id="UP001611339"/>
    </source>
</evidence>
<dbReference type="Proteomes" id="UP001611339">
    <property type="component" value="Unassembled WGS sequence"/>
</dbReference>
<evidence type="ECO:0000259" key="2">
    <source>
        <dbReference type="Pfam" id="PF24837"/>
    </source>
</evidence>
<dbReference type="RefSeq" id="WP_398712955.1">
    <property type="nucleotide sequence ID" value="NZ_JBIRUI010000021.1"/>
</dbReference>
<reference evidence="3 4" key="1">
    <citation type="submission" date="2024-10" db="EMBL/GenBank/DDBJ databases">
        <title>The Natural Products Discovery Center: Release of the First 8490 Sequenced Strains for Exploring Actinobacteria Biosynthetic Diversity.</title>
        <authorList>
            <person name="Kalkreuter E."/>
            <person name="Kautsar S.A."/>
            <person name="Yang D."/>
            <person name="Bader C.D."/>
            <person name="Teijaro C.N."/>
            <person name="Fluegel L."/>
            <person name="Davis C.M."/>
            <person name="Simpson J.R."/>
            <person name="Lauterbach L."/>
            <person name="Steele A.D."/>
            <person name="Gui C."/>
            <person name="Meng S."/>
            <person name="Li G."/>
            <person name="Viehrig K."/>
            <person name="Ye F."/>
            <person name="Su P."/>
            <person name="Kiefer A.F."/>
            <person name="Nichols A."/>
            <person name="Cepeda A.J."/>
            <person name="Yan W."/>
            <person name="Fan B."/>
            <person name="Jiang Y."/>
            <person name="Adhikari A."/>
            <person name="Zheng C.-J."/>
            <person name="Schuster L."/>
            <person name="Cowan T.M."/>
            <person name="Smanski M.J."/>
            <person name="Chevrette M.G."/>
            <person name="De Carvalho L.P.S."/>
            <person name="Shen B."/>
        </authorList>
    </citation>
    <scope>NUCLEOTIDE SEQUENCE [LARGE SCALE GENOMIC DNA]</scope>
    <source>
        <strain evidence="3 4">NPDC020602</strain>
    </source>
</reference>
<name>A0ABW7UFY0_9ACTN</name>
<evidence type="ECO:0000313" key="3">
    <source>
        <dbReference type="EMBL" id="MFI1718336.1"/>
    </source>
</evidence>
<feature type="signal peptide" evidence="1">
    <location>
        <begin position="1"/>
        <end position="31"/>
    </location>
</feature>